<gene>
    <name evidence="11" type="ORF">CLV83_0186</name>
</gene>
<dbReference type="GO" id="GO:0030313">
    <property type="term" value="C:cell envelope"/>
    <property type="evidence" value="ECO:0007669"/>
    <property type="project" value="UniProtKB-SubCell"/>
</dbReference>
<organism evidence="11 12">
    <name type="scientific">Marinobacterium mangrovicola</name>
    <dbReference type="NCBI Taxonomy" id="1476959"/>
    <lineage>
        <taxon>Bacteria</taxon>
        <taxon>Pseudomonadati</taxon>
        <taxon>Pseudomonadota</taxon>
        <taxon>Gammaproteobacteria</taxon>
        <taxon>Oceanospirillales</taxon>
        <taxon>Oceanospirillaceae</taxon>
        <taxon>Marinobacterium</taxon>
    </lineage>
</organism>
<keyword evidence="5" id="KW-0378">Hydrolase</keyword>
<dbReference type="GO" id="GO:0042834">
    <property type="term" value="F:peptidoglycan binding"/>
    <property type="evidence" value="ECO:0007669"/>
    <property type="project" value="InterPro"/>
</dbReference>
<keyword evidence="9" id="KW-0812">Transmembrane</keyword>
<evidence type="ECO:0000256" key="3">
    <source>
        <dbReference type="ARBA" id="ARBA00022670"/>
    </source>
</evidence>
<dbReference type="PANTHER" id="PTHR21666:SF292">
    <property type="entry name" value="MUREIN DD-ENDOPEPTIDASE MEPM"/>
    <property type="match status" value="1"/>
</dbReference>
<feature type="transmembrane region" description="Helical" evidence="9">
    <location>
        <begin position="20"/>
        <end position="39"/>
    </location>
</feature>
<dbReference type="PROSITE" id="PS51782">
    <property type="entry name" value="LYSM"/>
    <property type="match status" value="1"/>
</dbReference>
<dbReference type="CDD" id="cd00118">
    <property type="entry name" value="LysM"/>
    <property type="match status" value="1"/>
</dbReference>
<keyword evidence="3" id="KW-0645">Protease</keyword>
<dbReference type="InterPro" id="IPR050570">
    <property type="entry name" value="Cell_wall_metabolism_enzyme"/>
</dbReference>
<evidence type="ECO:0000256" key="6">
    <source>
        <dbReference type="ARBA" id="ARBA00022833"/>
    </source>
</evidence>
<dbReference type="Gene3D" id="3.10.450.350">
    <property type="match status" value="2"/>
</dbReference>
<comment type="caution">
    <text evidence="11">The sequence shown here is derived from an EMBL/GenBank/DDBJ whole genome shotgun (WGS) entry which is preliminary data.</text>
</comment>
<evidence type="ECO:0000313" key="11">
    <source>
        <dbReference type="EMBL" id="TCK08113.1"/>
    </source>
</evidence>
<evidence type="ECO:0000256" key="8">
    <source>
        <dbReference type="SAM" id="MobiDB-lite"/>
    </source>
</evidence>
<dbReference type="AlphaFoldDB" id="A0A4R1GM11"/>
<comment type="cofactor">
    <cofactor evidence="1">
        <name>Zn(2+)</name>
        <dbReference type="ChEBI" id="CHEBI:29105"/>
    </cofactor>
</comment>
<dbReference type="Gene3D" id="2.70.70.10">
    <property type="entry name" value="Glucose Permease (Domain IIA)"/>
    <property type="match status" value="1"/>
</dbReference>
<evidence type="ECO:0000256" key="5">
    <source>
        <dbReference type="ARBA" id="ARBA00022801"/>
    </source>
</evidence>
<accession>A0A4R1GM11</accession>
<dbReference type="SUPFAM" id="SSF51261">
    <property type="entry name" value="Duplicated hybrid motif"/>
    <property type="match status" value="1"/>
</dbReference>
<dbReference type="InterPro" id="IPR018392">
    <property type="entry name" value="LysM"/>
</dbReference>
<dbReference type="Pfam" id="PF01551">
    <property type="entry name" value="Peptidase_M23"/>
    <property type="match status" value="1"/>
</dbReference>
<dbReference type="FunFam" id="2.70.70.10:FF:000002">
    <property type="entry name" value="Murein DD-endopeptidase MepM"/>
    <property type="match status" value="1"/>
</dbReference>
<dbReference type="InterPro" id="IPR011055">
    <property type="entry name" value="Dup_hybrid_motif"/>
</dbReference>
<keyword evidence="7" id="KW-0482">Metalloprotease</keyword>
<name>A0A4R1GM11_9GAMM</name>
<dbReference type="Pfam" id="PF04225">
    <property type="entry name" value="LysM_OapA"/>
    <property type="match status" value="1"/>
</dbReference>
<dbReference type="CDD" id="cd12797">
    <property type="entry name" value="M23_peptidase"/>
    <property type="match status" value="1"/>
</dbReference>
<keyword evidence="9" id="KW-0472">Membrane</keyword>
<comment type="subcellular location">
    <subcellularLocation>
        <location evidence="2">Cell envelope</location>
    </subcellularLocation>
</comment>
<evidence type="ECO:0000256" key="7">
    <source>
        <dbReference type="ARBA" id="ARBA00023049"/>
    </source>
</evidence>
<dbReference type="RefSeq" id="WP_243642245.1">
    <property type="nucleotide sequence ID" value="NZ_SMFU01000007.1"/>
</dbReference>
<keyword evidence="12" id="KW-1185">Reference proteome</keyword>
<evidence type="ECO:0000256" key="9">
    <source>
        <dbReference type="SAM" id="Phobius"/>
    </source>
</evidence>
<keyword evidence="9" id="KW-1133">Transmembrane helix</keyword>
<dbReference type="GO" id="GO:0046872">
    <property type="term" value="F:metal ion binding"/>
    <property type="evidence" value="ECO:0007669"/>
    <property type="project" value="UniProtKB-KW"/>
</dbReference>
<dbReference type="InterPro" id="IPR007340">
    <property type="entry name" value="LysM_Opacity-associatedA"/>
</dbReference>
<proteinExistence type="predicted"/>
<dbReference type="GO" id="GO:0004222">
    <property type="term" value="F:metalloendopeptidase activity"/>
    <property type="evidence" value="ECO:0007669"/>
    <property type="project" value="TreeGrafter"/>
</dbReference>
<sequence>MTKVSSSLRRVTAFIKQLPIAYRAVLPVLSLSLLVLLVYPGEESRATIVSGKDVVAGEPVIDGDRVVIPLELPEPESSAMLPEEPASVDVEPLVEDQVDESRMWAYEIQKGDTLTGIFEKLNLPLSDLYQVLEADEAVLALDNIKPGVKLLIDVDDEQLQRLELKFSIAHKVTYKRKLDAGFEFAETRLPGEWKQYAITGEIGRSFSVDAEAQGLDVRDVYQITRLLKEKINFSRDIRKGDSFEVLVSRQYVDGEATGDTKVEAVRMMANRSPVSIFYYDGTYYDENGRSLSKAFMRYPFNGKHRVSSSFNPNRHHPVTGLSRPHNGTDFAMRTGTGVLAAGDGVVTRVVNHKYAGLYVEIKHSERYTTRYLHLNKALVRKGQRVSRGQKIALSGSSGRVTGPHLHYEFRIAGRPVNAMTAEIPIAKRLEGKSRKEFDGLLAQYLTRMDEAQPGRGGLMVSQRSENAQTDKDAQSL</sequence>
<evidence type="ECO:0000256" key="1">
    <source>
        <dbReference type="ARBA" id="ARBA00001947"/>
    </source>
</evidence>
<keyword evidence="4" id="KW-0479">Metal-binding</keyword>
<feature type="region of interest" description="Disordered" evidence="8">
    <location>
        <begin position="453"/>
        <end position="476"/>
    </location>
</feature>
<reference evidence="11 12" key="1">
    <citation type="submission" date="2019-03" db="EMBL/GenBank/DDBJ databases">
        <title>Genomic Encyclopedia of Archaeal and Bacterial Type Strains, Phase II (KMG-II): from individual species to whole genera.</title>
        <authorList>
            <person name="Goeker M."/>
        </authorList>
    </citation>
    <scope>NUCLEOTIDE SEQUENCE [LARGE SCALE GENOMIC DNA]</scope>
    <source>
        <strain evidence="11 12">DSM 27697</strain>
    </source>
</reference>
<protein>
    <submittedName>
        <fullName evidence="11">Murein DD-endopeptidase</fullName>
    </submittedName>
</protein>
<dbReference type="Proteomes" id="UP000294546">
    <property type="component" value="Unassembled WGS sequence"/>
</dbReference>
<evidence type="ECO:0000256" key="4">
    <source>
        <dbReference type="ARBA" id="ARBA00022723"/>
    </source>
</evidence>
<keyword evidence="6" id="KW-0862">Zinc</keyword>
<evidence type="ECO:0000256" key="2">
    <source>
        <dbReference type="ARBA" id="ARBA00004196"/>
    </source>
</evidence>
<dbReference type="PANTHER" id="PTHR21666">
    <property type="entry name" value="PEPTIDASE-RELATED"/>
    <property type="match status" value="1"/>
</dbReference>
<evidence type="ECO:0000313" key="12">
    <source>
        <dbReference type="Proteomes" id="UP000294546"/>
    </source>
</evidence>
<dbReference type="InterPro" id="IPR045834">
    <property type="entry name" value="Csd3_N2"/>
</dbReference>
<dbReference type="InterPro" id="IPR016047">
    <property type="entry name" value="M23ase_b-sheet_dom"/>
</dbReference>
<feature type="domain" description="LysM" evidence="10">
    <location>
        <begin position="104"/>
        <end position="152"/>
    </location>
</feature>
<dbReference type="Pfam" id="PF19425">
    <property type="entry name" value="Csd3_N2"/>
    <property type="match status" value="1"/>
</dbReference>
<dbReference type="GO" id="GO:0006508">
    <property type="term" value="P:proteolysis"/>
    <property type="evidence" value="ECO:0007669"/>
    <property type="project" value="UniProtKB-KW"/>
</dbReference>
<dbReference type="EMBL" id="SMFU01000007">
    <property type="protein sequence ID" value="TCK08113.1"/>
    <property type="molecule type" value="Genomic_DNA"/>
</dbReference>
<evidence type="ECO:0000259" key="10">
    <source>
        <dbReference type="PROSITE" id="PS51782"/>
    </source>
</evidence>